<keyword evidence="3 6" id="KW-0106">Calcium</keyword>
<dbReference type="GO" id="GO:0005634">
    <property type="term" value="C:nucleus"/>
    <property type="evidence" value="ECO:0007669"/>
    <property type="project" value="TreeGrafter"/>
</dbReference>
<comment type="domain">
    <text evidence="6">A pair of annexin repeats may form one binding site for calcium and phospholipid.</text>
</comment>
<dbReference type="GO" id="GO:0097190">
    <property type="term" value="P:apoptotic signaling pathway"/>
    <property type="evidence" value="ECO:0007669"/>
    <property type="project" value="TreeGrafter"/>
</dbReference>
<dbReference type="PANTHER" id="PTHR10502:SF19">
    <property type="entry name" value="ANNEXIN A6"/>
    <property type="match status" value="1"/>
</dbReference>
<comment type="similarity">
    <text evidence="1 6">Belongs to the annexin family.</text>
</comment>
<evidence type="ECO:0000256" key="3">
    <source>
        <dbReference type="ARBA" id="ARBA00022837"/>
    </source>
</evidence>
<dbReference type="FunFam" id="1.10.220.10:FF:000002">
    <property type="entry name" value="Annexin"/>
    <property type="match status" value="1"/>
</dbReference>
<dbReference type="GO" id="GO:0051283">
    <property type="term" value="P:negative regulation of sequestering of calcium ion"/>
    <property type="evidence" value="ECO:0007669"/>
    <property type="project" value="TreeGrafter"/>
</dbReference>
<dbReference type="GO" id="GO:0005509">
    <property type="term" value="F:calcium ion binding"/>
    <property type="evidence" value="ECO:0007669"/>
    <property type="project" value="InterPro"/>
</dbReference>
<keyword evidence="5 6" id="KW-0111">Calcium/phospholipid-binding</keyword>
<dbReference type="SMART" id="SM00335">
    <property type="entry name" value="ANX"/>
    <property type="match status" value="2"/>
</dbReference>
<evidence type="ECO:0000313" key="8">
    <source>
        <dbReference type="EMBL" id="KAF6479032.1"/>
    </source>
</evidence>
<dbReference type="InterPro" id="IPR018502">
    <property type="entry name" value="Annexin_repeat"/>
</dbReference>
<gene>
    <name evidence="8" type="ORF">HJG59_000780</name>
</gene>
<dbReference type="GO" id="GO:0001786">
    <property type="term" value="F:phosphatidylserine binding"/>
    <property type="evidence" value="ECO:0007669"/>
    <property type="project" value="TreeGrafter"/>
</dbReference>
<dbReference type="SUPFAM" id="SSF47874">
    <property type="entry name" value="Annexin"/>
    <property type="match status" value="1"/>
</dbReference>
<evidence type="ECO:0000256" key="2">
    <source>
        <dbReference type="ARBA" id="ARBA00022737"/>
    </source>
</evidence>
<sequence length="216" mass="24612">MHQLVAAYKDAYERDLEADIIGDTSGHFQKMLVVLLQGTREEDDVVSEDLVQQDAQDLYEAGELKWGTDEAQFIYILGNRSKQHLRLVFDEYLKTTGKPIEASIRGELSGDFEKLMLAVVKCIRSTPEYFAERLFKAMKVRGRFDVKEVGGGSLCPPHRDSWESPVVHWPKEAFKDWPQVRVRTLCPRAPEPGMLPGHTPSHPNTCPDLMTDQRVQ</sequence>
<comment type="caution">
    <text evidence="8">The sequence shown here is derived from an EMBL/GenBank/DDBJ whole genome shotgun (WGS) entry which is preliminary data.</text>
</comment>
<dbReference type="GO" id="GO:0006816">
    <property type="term" value="P:calcium ion transport"/>
    <property type="evidence" value="ECO:0007669"/>
    <property type="project" value="TreeGrafter"/>
</dbReference>
<evidence type="ECO:0000313" key="9">
    <source>
        <dbReference type="Proteomes" id="UP000550707"/>
    </source>
</evidence>
<evidence type="ECO:0000256" key="7">
    <source>
        <dbReference type="SAM" id="MobiDB-lite"/>
    </source>
</evidence>
<organism evidence="8 9">
    <name type="scientific">Molossus molossus</name>
    <name type="common">Pallas' mastiff bat</name>
    <name type="synonym">Vespertilio molossus</name>
    <dbReference type="NCBI Taxonomy" id="27622"/>
    <lineage>
        <taxon>Eukaryota</taxon>
        <taxon>Metazoa</taxon>
        <taxon>Chordata</taxon>
        <taxon>Craniata</taxon>
        <taxon>Vertebrata</taxon>
        <taxon>Euteleostomi</taxon>
        <taxon>Mammalia</taxon>
        <taxon>Eutheria</taxon>
        <taxon>Laurasiatheria</taxon>
        <taxon>Chiroptera</taxon>
        <taxon>Yangochiroptera</taxon>
        <taxon>Molossidae</taxon>
        <taxon>Molossus</taxon>
    </lineage>
</organism>
<dbReference type="EMBL" id="JACASF010000004">
    <property type="protein sequence ID" value="KAF6479032.1"/>
    <property type="molecule type" value="Genomic_DNA"/>
</dbReference>
<dbReference type="PRINTS" id="PR00196">
    <property type="entry name" value="ANNEXIN"/>
</dbReference>
<dbReference type="InterPro" id="IPR037104">
    <property type="entry name" value="Annexin_sf"/>
</dbReference>
<evidence type="ECO:0000256" key="1">
    <source>
        <dbReference type="ARBA" id="ARBA00007831"/>
    </source>
</evidence>
<evidence type="ECO:0000256" key="4">
    <source>
        <dbReference type="ARBA" id="ARBA00023216"/>
    </source>
</evidence>
<dbReference type="GO" id="GO:0005886">
    <property type="term" value="C:plasma membrane"/>
    <property type="evidence" value="ECO:0007669"/>
    <property type="project" value="TreeGrafter"/>
</dbReference>
<dbReference type="GO" id="GO:0005739">
    <property type="term" value="C:mitochondrion"/>
    <property type="evidence" value="ECO:0007669"/>
    <property type="project" value="GOC"/>
</dbReference>
<proteinExistence type="inferred from homology"/>
<dbReference type="Pfam" id="PF00191">
    <property type="entry name" value="Annexin"/>
    <property type="match status" value="2"/>
</dbReference>
<evidence type="ECO:0000256" key="6">
    <source>
        <dbReference type="RuleBase" id="RU003540"/>
    </source>
</evidence>
<keyword evidence="2 6" id="KW-0677">Repeat</keyword>
<keyword evidence="9" id="KW-1185">Reference proteome</keyword>
<name>A0A7J8I4V2_MOLMO</name>
<feature type="region of interest" description="Disordered" evidence="7">
    <location>
        <begin position="189"/>
        <end position="216"/>
    </location>
</feature>
<dbReference type="Gene3D" id="1.10.220.10">
    <property type="entry name" value="Annexin"/>
    <property type="match status" value="2"/>
</dbReference>
<keyword evidence="4 6" id="KW-0041">Annexin</keyword>
<evidence type="ECO:0000256" key="5">
    <source>
        <dbReference type="ARBA" id="ARBA00023302"/>
    </source>
</evidence>
<dbReference type="PROSITE" id="PS00223">
    <property type="entry name" value="ANNEXIN_1"/>
    <property type="match status" value="1"/>
</dbReference>
<accession>A0A7J8I4V2</accession>
<dbReference type="Proteomes" id="UP000550707">
    <property type="component" value="Unassembled WGS sequence"/>
</dbReference>
<dbReference type="GO" id="GO:0005544">
    <property type="term" value="F:calcium-dependent phospholipid binding"/>
    <property type="evidence" value="ECO:0007669"/>
    <property type="project" value="UniProtKB-KW"/>
</dbReference>
<dbReference type="GO" id="GO:0012506">
    <property type="term" value="C:vesicle membrane"/>
    <property type="evidence" value="ECO:0007669"/>
    <property type="project" value="TreeGrafter"/>
</dbReference>
<protein>
    <recommendedName>
        <fullName evidence="6">Annexin</fullName>
    </recommendedName>
</protein>
<dbReference type="GO" id="GO:0051560">
    <property type="term" value="P:mitochondrial calcium ion homeostasis"/>
    <property type="evidence" value="ECO:0007669"/>
    <property type="project" value="TreeGrafter"/>
</dbReference>
<dbReference type="InterPro" id="IPR018252">
    <property type="entry name" value="Annexin_repeat_CS"/>
</dbReference>
<dbReference type="PANTHER" id="PTHR10502">
    <property type="entry name" value="ANNEXIN"/>
    <property type="match status" value="1"/>
</dbReference>
<reference evidence="8 9" key="1">
    <citation type="journal article" date="2020" name="Nature">
        <title>Six reference-quality genomes reveal evolution of bat adaptations.</title>
        <authorList>
            <person name="Jebb D."/>
            <person name="Huang Z."/>
            <person name="Pippel M."/>
            <person name="Hughes G.M."/>
            <person name="Lavrichenko K."/>
            <person name="Devanna P."/>
            <person name="Winkler S."/>
            <person name="Jermiin L.S."/>
            <person name="Skirmuntt E.C."/>
            <person name="Katzourakis A."/>
            <person name="Burkitt-Gray L."/>
            <person name="Ray D.A."/>
            <person name="Sullivan K.A.M."/>
            <person name="Roscito J.G."/>
            <person name="Kirilenko B.M."/>
            <person name="Davalos L.M."/>
            <person name="Corthals A.P."/>
            <person name="Power M.L."/>
            <person name="Jones G."/>
            <person name="Ransome R.D."/>
            <person name="Dechmann D.K.N."/>
            <person name="Locatelli A.G."/>
            <person name="Puechmaille S.J."/>
            <person name="Fedrigo O."/>
            <person name="Jarvis E.D."/>
            <person name="Hiller M."/>
            <person name="Vernes S.C."/>
            <person name="Myers E.W."/>
            <person name="Teeling E.C."/>
        </authorList>
    </citation>
    <scope>NUCLEOTIDE SEQUENCE [LARGE SCALE GENOMIC DNA]</scope>
    <source>
        <strain evidence="8">MMolMol1</strain>
        <tissue evidence="8">Muscle</tissue>
    </source>
</reference>
<dbReference type="AlphaFoldDB" id="A0A7J8I4V2"/>
<dbReference type="PROSITE" id="PS51897">
    <property type="entry name" value="ANNEXIN_2"/>
    <property type="match status" value="2"/>
</dbReference>
<dbReference type="InterPro" id="IPR001464">
    <property type="entry name" value="Annexin"/>
</dbReference>